<dbReference type="AlphaFoldDB" id="A0A428RR09"/>
<dbReference type="EMBL" id="NIZV01000857">
    <property type="protein sequence ID" value="RSL80007.1"/>
    <property type="molecule type" value="Genomic_DNA"/>
</dbReference>
<keyword evidence="2" id="KW-1185">Reference proteome</keyword>
<dbReference type="Proteomes" id="UP000288429">
    <property type="component" value="Unassembled WGS sequence"/>
</dbReference>
<comment type="caution">
    <text evidence="1">The sequence shown here is derived from an EMBL/GenBank/DDBJ whole genome shotgun (WGS) entry which is preliminary data.</text>
</comment>
<evidence type="ECO:0000313" key="2">
    <source>
        <dbReference type="Proteomes" id="UP000288429"/>
    </source>
</evidence>
<gene>
    <name evidence="1" type="ORF">CDV31_017163</name>
</gene>
<accession>A0A428RR09</accession>
<organism evidence="1 2">
    <name type="scientific">Fusarium ambrosium</name>
    <dbReference type="NCBI Taxonomy" id="131363"/>
    <lineage>
        <taxon>Eukaryota</taxon>
        <taxon>Fungi</taxon>
        <taxon>Dikarya</taxon>
        <taxon>Ascomycota</taxon>
        <taxon>Pezizomycotina</taxon>
        <taxon>Sordariomycetes</taxon>
        <taxon>Hypocreomycetidae</taxon>
        <taxon>Hypocreales</taxon>
        <taxon>Nectriaceae</taxon>
        <taxon>Fusarium</taxon>
        <taxon>Fusarium solani species complex</taxon>
    </lineage>
</organism>
<protein>
    <submittedName>
        <fullName evidence="1">Uncharacterized protein</fullName>
    </submittedName>
</protein>
<name>A0A428RR09_9HYPO</name>
<reference evidence="1 2" key="1">
    <citation type="submission" date="2017-06" db="EMBL/GenBank/DDBJ databases">
        <title>Cmopartive genomic analysis of Ambrosia Fusariam Clade fungi.</title>
        <authorList>
            <person name="Stajich J.E."/>
            <person name="Carrillo J."/>
            <person name="Kijimoto T."/>
            <person name="Eskalen A."/>
            <person name="O'Donnell K."/>
            <person name="Kasson M."/>
        </authorList>
    </citation>
    <scope>NUCLEOTIDE SEQUENCE [LARGE SCALE GENOMIC DNA]</scope>
    <source>
        <strain evidence="1 2">NRRL 20438</strain>
    </source>
</reference>
<proteinExistence type="predicted"/>
<evidence type="ECO:0000313" key="1">
    <source>
        <dbReference type="EMBL" id="RSL80007.1"/>
    </source>
</evidence>
<sequence length="179" mass="19791">MALRILPLDRAPPPDLEVCRGGHDPEDGEDGPIKARVLAPYVPTSCPGKGLERPIARRIAYAGKVARVYRRLRGDAGRIDSESLEMVMSACDVSLCGIIRRRATGEIGSAAYSIVASLPSYPMVPMRTETYQDLGECGHDDDLEHFHALIEHAYVEKICQVARAWFDAIHGSKSIQFEW</sequence>